<dbReference type="EMBL" id="DSDM01000016">
    <property type="protein sequence ID" value="HDQ88574.1"/>
    <property type="molecule type" value="Genomic_DNA"/>
</dbReference>
<evidence type="ECO:0000256" key="2">
    <source>
        <dbReference type="ARBA" id="ARBA00022730"/>
    </source>
</evidence>
<comment type="similarity">
    <text evidence="1">Belongs to the universal ribosomal protein uL3 family.</text>
</comment>
<protein>
    <recommendedName>
        <fullName evidence="6">Large ribosomal subunit protein uL3</fullName>
    </recommendedName>
    <alternativeName>
        <fullName evidence="7">50S ribosomal protein L3</fullName>
    </alternativeName>
</protein>
<dbReference type="Proteomes" id="UP000886066">
    <property type="component" value="Unassembled WGS sequence"/>
</dbReference>
<evidence type="ECO:0000256" key="4">
    <source>
        <dbReference type="ARBA" id="ARBA00022980"/>
    </source>
</evidence>
<accession>A0A7C1HCP4</accession>
<dbReference type="InterPro" id="IPR000597">
    <property type="entry name" value="Ribosomal_uL3"/>
</dbReference>
<dbReference type="InterPro" id="IPR009000">
    <property type="entry name" value="Transl_B-barrel_sf"/>
</dbReference>
<dbReference type="PANTHER" id="PTHR11229:SF16">
    <property type="entry name" value="LARGE RIBOSOMAL SUBUNIT PROTEIN UL3C"/>
    <property type="match status" value="1"/>
</dbReference>
<evidence type="ECO:0000256" key="1">
    <source>
        <dbReference type="ARBA" id="ARBA00006540"/>
    </source>
</evidence>
<dbReference type="Pfam" id="PF00297">
    <property type="entry name" value="Ribosomal_L3"/>
    <property type="match status" value="1"/>
</dbReference>
<keyword evidence="5" id="KW-0687">Ribonucleoprotein</keyword>
<proteinExistence type="inferred from homology"/>
<dbReference type="InterPro" id="IPR019927">
    <property type="entry name" value="Ribosomal_uL3_bac/org-type"/>
</dbReference>
<dbReference type="PANTHER" id="PTHR11229">
    <property type="entry name" value="50S RIBOSOMAL PROTEIN L3"/>
    <property type="match status" value="1"/>
</dbReference>
<dbReference type="GO" id="GO:0022625">
    <property type="term" value="C:cytosolic large ribosomal subunit"/>
    <property type="evidence" value="ECO:0007669"/>
    <property type="project" value="TreeGrafter"/>
</dbReference>
<dbReference type="GO" id="GO:0003735">
    <property type="term" value="F:structural constituent of ribosome"/>
    <property type="evidence" value="ECO:0007669"/>
    <property type="project" value="InterPro"/>
</dbReference>
<reference evidence="8" key="1">
    <citation type="journal article" date="2020" name="mSystems">
        <title>Genome- and Community-Level Interaction Insights into Carbon Utilization and Element Cycling Functions of Hydrothermarchaeota in Hydrothermal Sediment.</title>
        <authorList>
            <person name="Zhou Z."/>
            <person name="Liu Y."/>
            <person name="Xu W."/>
            <person name="Pan J."/>
            <person name="Luo Z.H."/>
            <person name="Li M."/>
        </authorList>
    </citation>
    <scope>NUCLEOTIDE SEQUENCE [LARGE SCALE GENOMIC DNA]</scope>
    <source>
        <strain evidence="8">SpSt-1219</strain>
    </source>
</reference>
<dbReference type="AlphaFoldDB" id="A0A7C1HCP4"/>
<dbReference type="Gene3D" id="2.40.30.10">
    <property type="entry name" value="Translation factors"/>
    <property type="match status" value="1"/>
</dbReference>
<organism evidence="8">
    <name type="scientific">candidate division WWE3 bacterium</name>
    <dbReference type="NCBI Taxonomy" id="2053526"/>
    <lineage>
        <taxon>Bacteria</taxon>
        <taxon>Katanobacteria</taxon>
    </lineage>
</organism>
<dbReference type="SUPFAM" id="SSF50447">
    <property type="entry name" value="Translation proteins"/>
    <property type="match status" value="1"/>
</dbReference>
<evidence type="ECO:0000256" key="7">
    <source>
        <dbReference type="ARBA" id="ARBA00035457"/>
    </source>
</evidence>
<gene>
    <name evidence="8" type="ORF">ENN92_00275</name>
</gene>
<keyword evidence="2" id="KW-0699">rRNA-binding</keyword>
<comment type="caution">
    <text evidence="8">The sequence shown here is derived from an EMBL/GenBank/DDBJ whole genome shotgun (WGS) entry which is preliminary data.</text>
</comment>
<keyword evidence="3" id="KW-0694">RNA-binding</keyword>
<evidence type="ECO:0000256" key="5">
    <source>
        <dbReference type="ARBA" id="ARBA00023274"/>
    </source>
</evidence>
<evidence type="ECO:0000313" key="8">
    <source>
        <dbReference type="EMBL" id="HDQ88574.1"/>
    </source>
</evidence>
<evidence type="ECO:0000256" key="3">
    <source>
        <dbReference type="ARBA" id="ARBA00022884"/>
    </source>
</evidence>
<sequence length="133" mass="14243">MTQVFKDDGSVVPVTLIQIVDSPIEQDIKGKEAVVIGTSKGKGFAGVMKRWGFKHQHVTRGSSNKIRTGGSIGCQTPGHVFKGKKMAGHLGNVRVTIQGLKVIDYIKDDSIIMISGSVPGARNSSVVVRVKDK</sequence>
<dbReference type="GO" id="GO:0019843">
    <property type="term" value="F:rRNA binding"/>
    <property type="evidence" value="ECO:0007669"/>
    <property type="project" value="UniProtKB-KW"/>
</dbReference>
<dbReference type="FunFam" id="2.40.30.10:FF:000004">
    <property type="entry name" value="50S ribosomal protein L3"/>
    <property type="match status" value="1"/>
</dbReference>
<keyword evidence="4 8" id="KW-0689">Ribosomal protein</keyword>
<dbReference type="GO" id="GO:0006412">
    <property type="term" value="P:translation"/>
    <property type="evidence" value="ECO:0007669"/>
    <property type="project" value="InterPro"/>
</dbReference>
<evidence type="ECO:0000256" key="6">
    <source>
        <dbReference type="ARBA" id="ARBA00035243"/>
    </source>
</evidence>
<name>A0A7C1HCP4_UNCKA</name>